<dbReference type="RefSeq" id="WP_073371730.1">
    <property type="nucleotide sequence ID" value="NZ_FQWB01000008.1"/>
</dbReference>
<dbReference type="PROSITE" id="PS51257">
    <property type="entry name" value="PROKAR_LIPOPROTEIN"/>
    <property type="match status" value="1"/>
</dbReference>
<dbReference type="InterPro" id="IPR011990">
    <property type="entry name" value="TPR-like_helical_dom_sf"/>
</dbReference>
<sequence>MILNKIKTTAICITLLSAVSCTSDFESINTNPQGATNSQLEQDYNTIKAPFSPMFSNVILLTAWPYQIFQNLQGDIWSGYMATPTGFANGNNPQYKLNNGWNNQAWESAYRGVMSNALKVKQQAEGKYDEFYYVSLIIKVQAMHRIADIYGPCVYSSFGTPNTTVFPYDSQEQVYTQMFTELDKAITGLTPIAKANITGNKTSLFASSDVSSYGGDYSKWVKYANSLRLRLAMRIVKVNPAEAKKQAELAVAQEFGVLSTKADTFTLQPKNYSNPISDISQGWGDIKMSADMESIMGGYNDPRLSAFFLTSKQFPGEYKGIRTGIQIANKSDRQDFSSVNIKATVWMSTAEIYFLRAEGKLRGWNMGTGTAQSLYEEGVTASFEQHGISGVATYLTSTSLPKNYVDPVAAGNNGTAVNLVPVKYDAAATKKVQLQQIITQKWIANFPEGQEAWSEYRRTGFPKLFPVLVNASAGTIDSALGIRRVNFVDSEKAGNPQGVASALPLLGGPDNGGTRLWWDKDVEIIQN</sequence>
<keyword evidence="2" id="KW-0449">Lipoprotein</keyword>
<dbReference type="STRING" id="468056.SAMN05443549_108117"/>
<keyword evidence="1" id="KW-0732">Signal</keyword>
<keyword evidence="3" id="KW-1185">Reference proteome</keyword>
<dbReference type="Pfam" id="PF12741">
    <property type="entry name" value="SusD-like"/>
    <property type="match status" value="1"/>
</dbReference>
<accession>A0A1M5NQ66</accession>
<dbReference type="EMBL" id="FQWB01000008">
    <property type="protein sequence ID" value="SHG91585.1"/>
    <property type="molecule type" value="Genomic_DNA"/>
</dbReference>
<evidence type="ECO:0000256" key="1">
    <source>
        <dbReference type="SAM" id="SignalP"/>
    </source>
</evidence>
<gene>
    <name evidence="2" type="ORF">SAMN05443549_108117</name>
</gene>
<name>A0A1M5NQ66_9FLAO</name>
<reference evidence="3" key="1">
    <citation type="submission" date="2016-11" db="EMBL/GenBank/DDBJ databases">
        <authorList>
            <person name="Varghese N."/>
            <person name="Submissions S."/>
        </authorList>
    </citation>
    <scope>NUCLEOTIDE SEQUENCE [LARGE SCALE GENOMIC DNA]</scope>
    <source>
        <strain evidence="3">DSM 19978</strain>
    </source>
</reference>
<protein>
    <submittedName>
        <fullName evidence="2">Susd and RagB outer membrane lipoprotein</fullName>
    </submittedName>
</protein>
<evidence type="ECO:0000313" key="2">
    <source>
        <dbReference type="EMBL" id="SHG91585.1"/>
    </source>
</evidence>
<dbReference type="Gene3D" id="1.25.40.390">
    <property type="match status" value="1"/>
</dbReference>
<dbReference type="SUPFAM" id="SSF48452">
    <property type="entry name" value="TPR-like"/>
    <property type="match status" value="1"/>
</dbReference>
<feature type="signal peptide" evidence="1">
    <location>
        <begin position="1"/>
        <end position="22"/>
    </location>
</feature>
<proteinExistence type="predicted"/>
<feature type="chain" id="PRO_5012341440" evidence="1">
    <location>
        <begin position="23"/>
        <end position="527"/>
    </location>
</feature>
<dbReference type="OrthoDB" id="725917at2"/>
<dbReference type="AlphaFoldDB" id="A0A1M5NQ66"/>
<organism evidence="2 3">
    <name type="scientific">Flavobacterium fluvii</name>
    <dbReference type="NCBI Taxonomy" id="468056"/>
    <lineage>
        <taxon>Bacteria</taxon>
        <taxon>Pseudomonadati</taxon>
        <taxon>Bacteroidota</taxon>
        <taxon>Flavobacteriia</taxon>
        <taxon>Flavobacteriales</taxon>
        <taxon>Flavobacteriaceae</taxon>
        <taxon>Flavobacterium</taxon>
    </lineage>
</organism>
<evidence type="ECO:0000313" key="3">
    <source>
        <dbReference type="Proteomes" id="UP000184516"/>
    </source>
</evidence>
<dbReference type="Proteomes" id="UP000184516">
    <property type="component" value="Unassembled WGS sequence"/>
</dbReference>
<dbReference type="InterPro" id="IPR024302">
    <property type="entry name" value="SusD-like"/>
</dbReference>